<dbReference type="EMBL" id="LSTO01000001">
    <property type="protein sequence ID" value="OWW19811.1"/>
    <property type="molecule type" value="Genomic_DNA"/>
</dbReference>
<evidence type="ECO:0000313" key="2">
    <source>
        <dbReference type="EMBL" id="OWW19811.1"/>
    </source>
</evidence>
<dbReference type="RefSeq" id="WP_088706719.1">
    <property type="nucleotide sequence ID" value="NZ_LSTO01000001.1"/>
</dbReference>
<evidence type="ECO:0000313" key="3">
    <source>
        <dbReference type="Proteomes" id="UP000197535"/>
    </source>
</evidence>
<sequence length="112" mass="11891">MPITFALLFLSVLIAAGLAGAIPLAVAIFYSIASLVAMVVYGIDKSAARKQARRTPERTLHLLGLAGGWPGALVAQALFRHKTAKRSFRAMFWVTAIINCAALGALLLSARI</sequence>
<feature type="transmembrane region" description="Helical" evidence="1">
    <location>
        <begin position="60"/>
        <end position="79"/>
    </location>
</feature>
<dbReference type="AlphaFoldDB" id="A0A254TAY6"/>
<dbReference type="OrthoDB" id="72963at2"/>
<keyword evidence="3" id="KW-1185">Reference proteome</keyword>
<dbReference type="Proteomes" id="UP000197535">
    <property type="component" value="Unassembled WGS sequence"/>
</dbReference>
<protein>
    <recommendedName>
        <fullName evidence="4">DNA-binding protein</fullName>
    </recommendedName>
</protein>
<keyword evidence="1" id="KW-0472">Membrane</keyword>
<dbReference type="Pfam" id="PF06961">
    <property type="entry name" value="DUF1294"/>
    <property type="match status" value="1"/>
</dbReference>
<keyword evidence="1" id="KW-1133">Transmembrane helix</keyword>
<reference evidence="2 3" key="1">
    <citation type="submission" date="2016-02" db="EMBL/GenBank/DDBJ databases">
        <authorList>
            <person name="Wen L."/>
            <person name="He K."/>
            <person name="Yang H."/>
        </authorList>
    </citation>
    <scope>NUCLEOTIDE SEQUENCE [LARGE SCALE GENOMIC DNA]</scope>
    <source>
        <strain evidence="2 3">TSA40</strain>
    </source>
</reference>
<feature type="transmembrane region" description="Helical" evidence="1">
    <location>
        <begin position="91"/>
        <end position="110"/>
    </location>
</feature>
<name>A0A254TAY6_9BURK</name>
<keyword evidence="1" id="KW-0812">Transmembrane</keyword>
<accession>A0A254TAY6</accession>
<comment type="caution">
    <text evidence="2">The sequence shown here is derived from an EMBL/GenBank/DDBJ whole genome shotgun (WGS) entry which is preliminary data.</text>
</comment>
<evidence type="ECO:0000256" key="1">
    <source>
        <dbReference type="SAM" id="Phobius"/>
    </source>
</evidence>
<proteinExistence type="predicted"/>
<evidence type="ECO:0008006" key="4">
    <source>
        <dbReference type="Google" id="ProtNLM"/>
    </source>
</evidence>
<gene>
    <name evidence="2" type="ORF">AYR66_10165</name>
</gene>
<dbReference type="InterPro" id="IPR010718">
    <property type="entry name" value="DUF1294"/>
</dbReference>
<organism evidence="2 3">
    <name type="scientific">Noviherbaspirillum denitrificans</name>
    <dbReference type="NCBI Taxonomy" id="1968433"/>
    <lineage>
        <taxon>Bacteria</taxon>
        <taxon>Pseudomonadati</taxon>
        <taxon>Pseudomonadota</taxon>
        <taxon>Betaproteobacteria</taxon>
        <taxon>Burkholderiales</taxon>
        <taxon>Oxalobacteraceae</taxon>
        <taxon>Noviherbaspirillum</taxon>
    </lineage>
</organism>